<sequence>VLPPLSVLFPALLLPSTVADDVSRRVMEAFITDSKTFGTHTHTQPHSLDGPPLWARRRNRLSQVHNCRTNSNKPKKENGSKYTSKLLSLQALCYVPSECPACLSAPLYVPRCRGGDPCRQSAIPYTHSVPGVYLLVPMCSRVRVCVCVEVRVRLGVKNLHV</sequence>
<organism evidence="2">
    <name type="scientific">Anopheles stephensi</name>
    <name type="common">Indo-Pakistan malaria mosquito</name>
    <dbReference type="NCBI Taxonomy" id="30069"/>
    <lineage>
        <taxon>Eukaryota</taxon>
        <taxon>Metazoa</taxon>
        <taxon>Ecdysozoa</taxon>
        <taxon>Arthropoda</taxon>
        <taxon>Hexapoda</taxon>
        <taxon>Insecta</taxon>
        <taxon>Pterygota</taxon>
        <taxon>Neoptera</taxon>
        <taxon>Endopterygota</taxon>
        <taxon>Diptera</taxon>
        <taxon>Nematocera</taxon>
        <taxon>Culicoidea</taxon>
        <taxon>Culicidae</taxon>
        <taxon>Anophelinae</taxon>
        <taxon>Anopheles</taxon>
    </lineage>
</organism>
<keyword evidence="1" id="KW-0732">Signal</keyword>
<feature type="chain" id="PRO_5004330345" evidence="1">
    <location>
        <begin position="20"/>
        <end position="161"/>
    </location>
</feature>
<accession>Q9NB94</accession>
<evidence type="ECO:0000313" key="2">
    <source>
        <dbReference type="EMBL" id="AAF82284.1"/>
    </source>
</evidence>
<feature type="signal peptide" evidence="1">
    <location>
        <begin position="1"/>
        <end position="19"/>
    </location>
</feature>
<dbReference type="AlphaFoldDB" id="Q9NB94"/>
<name>Q9NB94_ANOST</name>
<evidence type="ECO:0000256" key="1">
    <source>
        <dbReference type="SAM" id="SignalP"/>
    </source>
</evidence>
<reference evidence="2" key="1">
    <citation type="submission" date="2000-04" db="EMBL/GenBank/DDBJ databases">
        <title>Differentially expressed genes from Anopheles stephensi infected with malaria parasites.</title>
        <authorList>
            <person name="Xu X."/>
            <person name="Qu F."/>
            <person name="Xu J."/>
        </authorList>
    </citation>
    <scope>NUCLEOTIDE SEQUENCE</scope>
    <source>
        <strain evidence="2">Hor</strain>
    </source>
</reference>
<feature type="non-terminal residue" evidence="2">
    <location>
        <position position="161"/>
    </location>
</feature>
<protein>
    <submittedName>
        <fullName evidence="2">Immune response-related protein</fullName>
    </submittedName>
</protein>
<dbReference type="EMBL" id="AF261144">
    <property type="protein sequence ID" value="AAF82284.1"/>
    <property type="molecule type" value="mRNA"/>
</dbReference>
<feature type="non-terminal residue" evidence="2">
    <location>
        <position position="1"/>
    </location>
</feature>
<proteinExistence type="evidence at transcript level"/>